<protein>
    <submittedName>
        <fullName evidence="3">Bestrophin homolog</fullName>
    </submittedName>
</protein>
<proteinExistence type="predicted"/>
<keyword evidence="1" id="KW-0812">Transmembrane</keyword>
<feature type="transmembrane region" description="Helical" evidence="1">
    <location>
        <begin position="127"/>
        <end position="146"/>
    </location>
</feature>
<keyword evidence="2" id="KW-1185">Reference proteome</keyword>
<feature type="transmembrane region" description="Helical" evidence="1">
    <location>
        <begin position="223"/>
        <end position="244"/>
    </location>
</feature>
<dbReference type="WBParaSite" id="PgE044_g002_t06">
    <property type="protein sequence ID" value="PgE044_g002_t06"/>
    <property type="gene ID" value="PgE044_g002"/>
</dbReference>
<organism evidence="2 3">
    <name type="scientific">Parascaris univalens</name>
    <name type="common">Nematode worm</name>
    <dbReference type="NCBI Taxonomy" id="6257"/>
    <lineage>
        <taxon>Eukaryota</taxon>
        <taxon>Metazoa</taxon>
        <taxon>Ecdysozoa</taxon>
        <taxon>Nematoda</taxon>
        <taxon>Chromadorea</taxon>
        <taxon>Rhabditida</taxon>
        <taxon>Spirurina</taxon>
        <taxon>Ascaridomorpha</taxon>
        <taxon>Ascaridoidea</taxon>
        <taxon>Ascarididae</taxon>
        <taxon>Parascaris</taxon>
    </lineage>
</organism>
<evidence type="ECO:0000313" key="3">
    <source>
        <dbReference type="WBParaSite" id="PgE044_g002_t06"/>
    </source>
</evidence>
<evidence type="ECO:0000256" key="1">
    <source>
        <dbReference type="SAM" id="Phobius"/>
    </source>
</evidence>
<feature type="transmembrane region" description="Helical" evidence="1">
    <location>
        <begin position="167"/>
        <end position="189"/>
    </location>
</feature>
<keyword evidence="1" id="KW-0472">Membrane</keyword>
<reference evidence="3" key="1">
    <citation type="submission" date="2022-11" db="UniProtKB">
        <authorList>
            <consortium name="WormBaseParasite"/>
        </authorList>
    </citation>
    <scope>IDENTIFICATION</scope>
</reference>
<dbReference type="Proteomes" id="UP000887569">
    <property type="component" value="Unplaced"/>
</dbReference>
<evidence type="ECO:0000313" key="2">
    <source>
        <dbReference type="Proteomes" id="UP000887569"/>
    </source>
</evidence>
<name>A0A915A3H6_PARUN</name>
<feature type="transmembrane region" description="Helical" evidence="1">
    <location>
        <begin position="90"/>
        <end position="115"/>
    </location>
</feature>
<sequence length="359" mass="40222">MISSMADHFSTGHHAIVRKLYCDNAVMQSVTTRVEMGQVTSGSYFAEVPTANTTQKSLSVCEKTDDDRIMRMLPHRTLRHHWFCSQIHSLIVFMAFQLAMLIASSAIFFCIGGAAPSCAFREPYKSQLLLLATANFFSALLGFLGLRVSDRIHYRGSRLCETCAFPPVILLIPSFMAQLADVLVLAYYITANVHRRYINSDLTSITFWQIFADVLPFTIVPLIFAWVILIYALFASFDVSFYVIRRSRKWRLRKPPPVMLTAHSSVKGISLESQSPYSSHHLSVRMPKDEVSNGACSDRNSCDRVVIPVDSTGYDEPAADTSLPTQVSIETPNFGVPLIRRRLDTILEESGNSQLSGDF</sequence>
<accession>A0A915A3H6</accession>
<keyword evidence="1" id="KW-1133">Transmembrane helix</keyword>
<dbReference type="AlphaFoldDB" id="A0A915A3H6"/>